<sequence length="108" mass="12115">MDNPPRSVEDTPTAKNWGGIVLRNPCARWSPSHRTSPTPFRKGRRGQLNEKVQIAEQSAAVAGDEGERGQRVQPIDLRRHTTVAPRGLWNSYFRRPLTCISGRLPPCT</sequence>
<reference evidence="2" key="1">
    <citation type="submission" date="2015-08" db="EMBL/GenBank/DDBJ databases">
        <authorList>
            <person name="Babu N.S."/>
            <person name="Beckwith C.J."/>
            <person name="Beseler K.G."/>
            <person name="Brison A."/>
            <person name="Carone J.V."/>
            <person name="Caskin T.P."/>
            <person name="Diamond M."/>
            <person name="Durham M.E."/>
            <person name="Foxe J.M."/>
            <person name="Go M."/>
            <person name="Henderson B.A."/>
            <person name="Jones I.B."/>
            <person name="McGettigan J.A."/>
            <person name="Micheletti S.J."/>
            <person name="Nasrallah M.E."/>
            <person name="Ortiz D."/>
            <person name="Piller C.R."/>
            <person name="Privatt S.R."/>
            <person name="Schneider S.L."/>
            <person name="Sharp S."/>
            <person name="Smith T.C."/>
            <person name="Stanton J.D."/>
            <person name="Ullery H.E."/>
            <person name="Wilson R.J."/>
            <person name="Serrano M.G."/>
            <person name="Buck G."/>
            <person name="Lee V."/>
            <person name="Wang Y."/>
            <person name="Carvalho R."/>
            <person name="Voegtly L."/>
            <person name="Shi R."/>
            <person name="Duckworth R."/>
            <person name="Johnson A."/>
            <person name="Loviza R."/>
            <person name="Walstead R."/>
            <person name="Shah Z."/>
            <person name="Kiflezghi M."/>
            <person name="Wade K."/>
            <person name="Ball S.L."/>
            <person name="Bradley K.W."/>
            <person name="Asai D.J."/>
            <person name="Bowman C.A."/>
            <person name="Russell D.A."/>
            <person name="Pope W.H."/>
            <person name="Jacobs-Sera D."/>
            <person name="Hendrix R.W."/>
            <person name="Hatfull G.F."/>
        </authorList>
    </citation>
    <scope>NUCLEOTIDE SEQUENCE</scope>
</reference>
<gene>
    <name evidence="2" type="ORF">NOCA2120137</name>
</gene>
<evidence type="ECO:0000256" key="1">
    <source>
        <dbReference type="SAM" id="MobiDB-lite"/>
    </source>
</evidence>
<protein>
    <submittedName>
        <fullName evidence="2">Uncharacterized protein</fullName>
    </submittedName>
</protein>
<feature type="region of interest" description="Disordered" evidence="1">
    <location>
        <begin position="26"/>
        <end position="48"/>
    </location>
</feature>
<accession>A0A2P2BWH8</accession>
<name>A0A2P2BWH8_9ZZZZ</name>
<evidence type="ECO:0000313" key="2">
    <source>
        <dbReference type="EMBL" id="CUR54104.1"/>
    </source>
</evidence>
<proteinExistence type="predicted"/>
<organism evidence="2">
    <name type="scientific">metagenome</name>
    <dbReference type="NCBI Taxonomy" id="256318"/>
    <lineage>
        <taxon>unclassified sequences</taxon>
        <taxon>metagenomes</taxon>
    </lineage>
</organism>
<dbReference type="AlphaFoldDB" id="A0A2P2BWH8"/>
<dbReference type="EMBL" id="CZKA01000004">
    <property type="protein sequence ID" value="CUR54104.1"/>
    <property type="molecule type" value="Genomic_DNA"/>
</dbReference>